<evidence type="ECO:0000259" key="8">
    <source>
        <dbReference type="Pfam" id="PF23262"/>
    </source>
</evidence>
<comment type="subcellular location">
    <subcellularLocation>
        <location evidence="1">Membrane</location>
        <topology evidence="1">Multi-pass membrane protein</topology>
    </subcellularLocation>
</comment>
<evidence type="ECO:0000256" key="4">
    <source>
        <dbReference type="ARBA" id="ARBA00023136"/>
    </source>
</evidence>
<feature type="transmembrane region" description="Helical" evidence="6">
    <location>
        <begin position="181"/>
        <end position="204"/>
    </location>
</feature>
<feature type="domain" description="Nodulin-like" evidence="7">
    <location>
        <begin position="20"/>
        <end position="281"/>
    </location>
</feature>
<accession>A0AAP0J542</accession>
<sequence length="587" mass="63799">MGCSCSSDAMGLASQVILGRWFMLFASFLIMSGAGATYVFGTYSKSIKSSLGYDQTTLNLLAFFKDLGANIGVFSGLIAEIAPTSLVLLLCAATNFSGYFLVWLSVTSKLPHPKLWMMSLFILIAANSQNFANTGVLVTCVNNFPHGRGILLGLLKGFTGLSGAVMTQLYLAVYGNDSTSLILLIAWLPAALCLVFMFTIRVVINSGGTTSSSSSSSSHDDDDDDDNELSVFYHYLYVALVLALFSMIMTVLQKQIGFSHAGYVASATVICVLLFFPLVIAVKQELKLWRRRSMTLEPPPPPPAAPPAKAKEKGSFFGDIRKRAERGEDFGILQALFSYDMVIIMVSTFCGLGTNLTAMDNIGQIGESLGYPTLTISTFVSLVSIWNFCGRVFAGFVSEILIDKYRLPRPLMIAGVLVLSAVGHMLIAFPFNGSVYVASVIVGFCFGAHLTLLYTIISEIFGLKHYATLFNCGQLASPVGSYVFNVRVSGALYDREALKQLAVKGMTRESVKELTCLGTMCYRLSFIIMAAVAIFGAASTMVLVVRTSEFYKGDIYKKFKDENKNLQAENGMASNESERAEANQTDR</sequence>
<proteinExistence type="predicted"/>
<feature type="transmembrane region" description="Helical" evidence="6">
    <location>
        <begin position="116"/>
        <end position="138"/>
    </location>
</feature>
<keyword evidence="4 6" id="KW-0472">Membrane</keyword>
<feature type="transmembrane region" description="Helical" evidence="6">
    <location>
        <begin position="524"/>
        <end position="545"/>
    </location>
</feature>
<feature type="domain" description="NFD4 C-terminal" evidence="8">
    <location>
        <begin position="339"/>
        <end position="551"/>
    </location>
</feature>
<organism evidence="9 10">
    <name type="scientific">Stephania cephalantha</name>
    <dbReference type="NCBI Taxonomy" id="152367"/>
    <lineage>
        <taxon>Eukaryota</taxon>
        <taxon>Viridiplantae</taxon>
        <taxon>Streptophyta</taxon>
        <taxon>Embryophyta</taxon>
        <taxon>Tracheophyta</taxon>
        <taxon>Spermatophyta</taxon>
        <taxon>Magnoliopsida</taxon>
        <taxon>Ranunculales</taxon>
        <taxon>Menispermaceae</taxon>
        <taxon>Menispermoideae</taxon>
        <taxon>Cissampelideae</taxon>
        <taxon>Stephania</taxon>
    </lineage>
</organism>
<dbReference type="Gene3D" id="1.20.1250.20">
    <property type="entry name" value="MFS general substrate transporter like domains"/>
    <property type="match status" value="1"/>
</dbReference>
<protein>
    <recommendedName>
        <fullName evidence="11">Nodulin-like domain-containing protein</fullName>
    </recommendedName>
</protein>
<evidence type="ECO:0000259" key="7">
    <source>
        <dbReference type="Pfam" id="PF06813"/>
    </source>
</evidence>
<keyword evidence="10" id="KW-1185">Reference proteome</keyword>
<dbReference type="Pfam" id="PF06813">
    <property type="entry name" value="Nodulin-like"/>
    <property type="match status" value="1"/>
</dbReference>
<feature type="transmembrane region" description="Helical" evidence="6">
    <location>
        <begin position="330"/>
        <end position="349"/>
    </location>
</feature>
<feature type="region of interest" description="Disordered" evidence="5">
    <location>
        <begin position="567"/>
        <end position="587"/>
    </location>
</feature>
<evidence type="ECO:0000256" key="6">
    <source>
        <dbReference type="SAM" id="Phobius"/>
    </source>
</evidence>
<name>A0AAP0J542_9MAGN</name>
<evidence type="ECO:0000313" key="10">
    <source>
        <dbReference type="Proteomes" id="UP001419268"/>
    </source>
</evidence>
<reference evidence="9 10" key="1">
    <citation type="submission" date="2024-01" db="EMBL/GenBank/DDBJ databases">
        <title>Genome assemblies of Stephania.</title>
        <authorList>
            <person name="Yang L."/>
        </authorList>
    </citation>
    <scope>NUCLEOTIDE SEQUENCE [LARGE SCALE GENOMIC DNA]</scope>
    <source>
        <strain evidence="9">JXDWG</strain>
        <tissue evidence="9">Leaf</tissue>
    </source>
</reference>
<dbReference type="EMBL" id="JBBNAG010000006">
    <property type="protein sequence ID" value="KAK9126588.1"/>
    <property type="molecule type" value="Genomic_DNA"/>
</dbReference>
<feature type="transmembrane region" description="Helical" evidence="6">
    <location>
        <begin position="410"/>
        <end position="429"/>
    </location>
</feature>
<feature type="transmembrane region" description="Helical" evidence="6">
    <location>
        <begin position="86"/>
        <end position="104"/>
    </location>
</feature>
<evidence type="ECO:0000313" key="9">
    <source>
        <dbReference type="EMBL" id="KAK9126588.1"/>
    </source>
</evidence>
<dbReference type="Proteomes" id="UP001419268">
    <property type="component" value="Unassembled WGS sequence"/>
</dbReference>
<dbReference type="PANTHER" id="PTHR21576">
    <property type="entry name" value="UNCHARACTERIZED NODULIN-LIKE PROTEIN"/>
    <property type="match status" value="1"/>
</dbReference>
<evidence type="ECO:0000256" key="3">
    <source>
        <dbReference type="ARBA" id="ARBA00022989"/>
    </source>
</evidence>
<evidence type="ECO:0000256" key="2">
    <source>
        <dbReference type="ARBA" id="ARBA00022692"/>
    </source>
</evidence>
<gene>
    <name evidence="9" type="ORF">Scep_015434</name>
</gene>
<dbReference type="SUPFAM" id="SSF103473">
    <property type="entry name" value="MFS general substrate transporter"/>
    <property type="match status" value="2"/>
</dbReference>
<dbReference type="AlphaFoldDB" id="A0AAP0J542"/>
<dbReference type="InterPro" id="IPR036259">
    <property type="entry name" value="MFS_trans_sf"/>
</dbReference>
<evidence type="ECO:0000256" key="5">
    <source>
        <dbReference type="SAM" id="MobiDB-lite"/>
    </source>
</evidence>
<keyword evidence="2 6" id="KW-0812">Transmembrane</keyword>
<feature type="transmembrane region" description="Helical" evidence="6">
    <location>
        <begin position="21"/>
        <end position="40"/>
    </location>
</feature>
<dbReference type="CDD" id="cd17354">
    <property type="entry name" value="MFS_Mch1p_like"/>
    <property type="match status" value="1"/>
</dbReference>
<feature type="transmembrane region" description="Helical" evidence="6">
    <location>
        <begin position="435"/>
        <end position="457"/>
    </location>
</feature>
<feature type="compositionally biased region" description="Basic and acidic residues" evidence="5">
    <location>
        <begin position="576"/>
        <end position="587"/>
    </location>
</feature>
<evidence type="ECO:0008006" key="11">
    <source>
        <dbReference type="Google" id="ProtNLM"/>
    </source>
</evidence>
<dbReference type="PANTHER" id="PTHR21576:SF29">
    <property type="entry name" value="NODULIN-LIKE DOMAIN-CONTAINING PROTEIN"/>
    <property type="match status" value="1"/>
</dbReference>
<comment type="caution">
    <text evidence="9">The sequence shown here is derived from an EMBL/GenBank/DDBJ whole genome shotgun (WGS) entry which is preliminary data.</text>
</comment>
<feature type="transmembrane region" description="Helical" evidence="6">
    <location>
        <begin position="150"/>
        <end position="175"/>
    </location>
</feature>
<feature type="transmembrane region" description="Helical" evidence="6">
    <location>
        <begin position="263"/>
        <end position="282"/>
    </location>
</feature>
<dbReference type="Pfam" id="PF23262">
    <property type="entry name" value="NFD4_C"/>
    <property type="match status" value="1"/>
</dbReference>
<dbReference type="GO" id="GO:0016020">
    <property type="term" value="C:membrane"/>
    <property type="evidence" value="ECO:0007669"/>
    <property type="project" value="UniProtKB-SubCell"/>
</dbReference>
<feature type="transmembrane region" description="Helical" evidence="6">
    <location>
        <begin position="369"/>
        <end position="389"/>
    </location>
</feature>
<feature type="transmembrane region" description="Helical" evidence="6">
    <location>
        <begin position="232"/>
        <end position="251"/>
    </location>
</feature>
<dbReference type="InterPro" id="IPR056555">
    <property type="entry name" value="NFD4_C"/>
</dbReference>
<dbReference type="InterPro" id="IPR010658">
    <property type="entry name" value="Nodulin-like"/>
</dbReference>
<evidence type="ECO:0000256" key="1">
    <source>
        <dbReference type="ARBA" id="ARBA00004141"/>
    </source>
</evidence>
<keyword evidence="3 6" id="KW-1133">Transmembrane helix</keyword>
<feature type="transmembrane region" description="Helical" evidence="6">
    <location>
        <begin position="60"/>
        <end position="79"/>
    </location>
</feature>